<dbReference type="Pfam" id="PF24604">
    <property type="entry name" value="B-barrel_PelB_C"/>
    <property type="match status" value="1"/>
</dbReference>
<feature type="domain" description="SPOR" evidence="1">
    <location>
        <begin position="25"/>
        <end position="89"/>
    </location>
</feature>
<dbReference type="EMBL" id="REFO01000010">
    <property type="protein sequence ID" value="RMA97665.1"/>
    <property type="molecule type" value="Genomic_DNA"/>
</dbReference>
<name>A0A3M0BT24_9AQUI</name>
<dbReference type="InterPro" id="IPR036680">
    <property type="entry name" value="SPOR-like_sf"/>
</dbReference>
<accession>A0A3M0BT24</accession>
<dbReference type="OrthoDB" id="8297at2"/>
<evidence type="ECO:0000313" key="4">
    <source>
        <dbReference type="Proteomes" id="UP000280842"/>
    </source>
</evidence>
<dbReference type="Pfam" id="PF05036">
    <property type="entry name" value="SPOR"/>
    <property type="match status" value="2"/>
</dbReference>
<evidence type="ECO:0000313" key="3">
    <source>
        <dbReference type="EMBL" id="RMA97665.1"/>
    </source>
</evidence>
<feature type="domain" description="PelB C-terminal" evidence="2">
    <location>
        <begin position="419"/>
        <end position="651"/>
    </location>
</feature>
<sequence length="673" mass="79434">MWKKLLLIILITAFSSFAESYINIYSIQVISTKDIKEAKNVYKKISKYPYARIEKIGSYYVVRVGNTRFTKELKPLLKEIKKYYKDSFIRIADIIPERIILANFKFKKEKVKSMIKEKKPDNQEKIKTKKEEKLKFVQNVNSSLVESYINIYSIQVISTKDIKEAKNVYKKISKYPYARIEKIGSYYVVRVGNTRFTKELKPLLKEIKKYYKDSFIRIADIIPERIILANFKFKKEKVKSMIKEKKPDNQEKIKTKKEEKFKIVKDTKDILSLIPDINIKNKTVKIEKTEKQKIKIQQDKVLNIEINEIDKDGINKTLKKYKDTLPYRDKVYAEDIVGRVNEALNTSYRNLKRSKEDYLAYKQFVDLYTKYSNRFKSHINYEYFEDVSRFYLKYQLKKYLWLNSYLYIDNENYFTNSYKKSNYKKLPSIDSLLTIGIKKIFNSSDIIIKLGARKSVELFPILSIDYNFKTNKYWDSTLSLGINQRAEESNLSFYGASKTNLKYSTTISINSKNVISGSTSINNYYSQDFKEIGNGYYFESRYLHKYRIGYPDFSNYIQLSGGFYNEKSNKTGSINKILITPNTQVLPDNFIEACIGSLFGINYIDSYKKQLRPFVDTNICYNTAYNIGYSLFSGLAGEMFDNDNLSFGVYIGKGFFANPYTIFRLQIYYTRWF</sequence>
<protein>
    <submittedName>
        <fullName evidence="3">Sporulation related protein</fullName>
    </submittedName>
</protein>
<dbReference type="InterPro" id="IPR007730">
    <property type="entry name" value="SPOR-like_dom"/>
</dbReference>
<evidence type="ECO:0000259" key="1">
    <source>
        <dbReference type="Pfam" id="PF05036"/>
    </source>
</evidence>
<dbReference type="GO" id="GO:0042834">
    <property type="term" value="F:peptidoglycan binding"/>
    <property type="evidence" value="ECO:0007669"/>
    <property type="project" value="InterPro"/>
</dbReference>
<feature type="domain" description="SPOR" evidence="1">
    <location>
        <begin position="152"/>
        <end position="216"/>
    </location>
</feature>
<comment type="caution">
    <text evidence="3">The sequence shown here is derived from an EMBL/GenBank/DDBJ whole genome shotgun (WGS) entry which is preliminary data.</text>
</comment>
<dbReference type="RefSeq" id="WP_121922440.1">
    <property type="nucleotide sequence ID" value="NZ_REFO01000010.1"/>
</dbReference>
<dbReference type="AlphaFoldDB" id="A0A3M0BT24"/>
<proteinExistence type="predicted"/>
<reference evidence="3 4" key="1">
    <citation type="submission" date="2018-10" db="EMBL/GenBank/DDBJ databases">
        <title>Genomic Encyclopedia of Archaeal and Bacterial Type Strains, Phase II (KMG-II): from individual species to whole genera.</title>
        <authorList>
            <person name="Goeker M."/>
        </authorList>
    </citation>
    <scope>NUCLEOTIDE SEQUENCE [LARGE SCALE GENOMIC DNA]</scope>
    <source>
        <strain evidence="3 4">VM1</strain>
    </source>
</reference>
<keyword evidence="4" id="KW-1185">Reference proteome</keyword>
<organism evidence="3 4">
    <name type="scientific">Hydrogenothermus marinus</name>
    <dbReference type="NCBI Taxonomy" id="133270"/>
    <lineage>
        <taxon>Bacteria</taxon>
        <taxon>Pseudomonadati</taxon>
        <taxon>Aquificota</taxon>
        <taxon>Aquificia</taxon>
        <taxon>Aquificales</taxon>
        <taxon>Hydrogenothermaceae</taxon>
        <taxon>Hydrogenothermus</taxon>
    </lineage>
</organism>
<gene>
    <name evidence="3" type="ORF">CLV39_0285</name>
</gene>
<evidence type="ECO:0000259" key="2">
    <source>
        <dbReference type="Pfam" id="PF24604"/>
    </source>
</evidence>
<dbReference type="SUPFAM" id="SSF110997">
    <property type="entry name" value="Sporulation related repeat"/>
    <property type="match status" value="2"/>
</dbReference>
<dbReference type="InterPro" id="IPR057306">
    <property type="entry name" value="B-barrel_PelB_C"/>
</dbReference>
<dbReference type="Proteomes" id="UP000280842">
    <property type="component" value="Unassembled WGS sequence"/>
</dbReference>